<dbReference type="GO" id="GO:0005737">
    <property type="term" value="C:cytoplasm"/>
    <property type="evidence" value="ECO:0007669"/>
    <property type="project" value="UniProtKB-SubCell"/>
</dbReference>
<evidence type="ECO:0000256" key="9">
    <source>
        <dbReference type="ARBA" id="ARBA00030757"/>
    </source>
</evidence>
<comment type="similarity">
    <text evidence="2">Belongs to the methyltransferase superfamily. L-isoaspartyl/D-aspartyl protein methyltransferase family.</text>
</comment>
<dbReference type="Pfam" id="PF01135">
    <property type="entry name" value="PCMT"/>
    <property type="match status" value="1"/>
</dbReference>
<name>A0AAC9LDK1_9PSEU</name>
<evidence type="ECO:0000256" key="10">
    <source>
        <dbReference type="ARBA" id="ARBA00031323"/>
    </source>
</evidence>
<evidence type="ECO:0000256" key="2">
    <source>
        <dbReference type="ARBA" id="ARBA00005369"/>
    </source>
</evidence>
<evidence type="ECO:0000313" key="12">
    <source>
        <dbReference type="EMBL" id="APU15672.1"/>
    </source>
</evidence>
<dbReference type="InterPro" id="IPR000682">
    <property type="entry name" value="PCMT"/>
</dbReference>
<evidence type="ECO:0000256" key="6">
    <source>
        <dbReference type="ARBA" id="ARBA00022603"/>
    </source>
</evidence>
<evidence type="ECO:0000256" key="11">
    <source>
        <dbReference type="ARBA" id="ARBA00031350"/>
    </source>
</evidence>
<keyword evidence="6" id="KW-0489">Methyltransferase</keyword>
<dbReference type="AlphaFoldDB" id="A0AAC9LDK1"/>
<dbReference type="SUPFAM" id="SSF53335">
    <property type="entry name" value="S-adenosyl-L-methionine-dependent methyltransferases"/>
    <property type="match status" value="1"/>
</dbReference>
<dbReference type="Gene3D" id="3.40.50.150">
    <property type="entry name" value="Vaccinia Virus protein VP39"/>
    <property type="match status" value="1"/>
</dbReference>
<dbReference type="PANTHER" id="PTHR11579:SF0">
    <property type="entry name" value="PROTEIN-L-ISOASPARTATE(D-ASPARTATE) O-METHYLTRANSFERASE"/>
    <property type="match status" value="1"/>
</dbReference>
<protein>
    <recommendedName>
        <fullName evidence="4">Protein-L-isoaspartate O-methyltransferase</fullName>
        <ecNumber evidence="3">2.1.1.77</ecNumber>
    </recommendedName>
    <alternativeName>
        <fullName evidence="11">L-isoaspartyl protein carboxyl methyltransferase</fullName>
    </alternativeName>
    <alternativeName>
        <fullName evidence="9">Protein L-isoaspartyl methyltransferase</fullName>
    </alternativeName>
    <alternativeName>
        <fullName evidence="10">Protein-beta-aspartate methyltransferase</fullName>
    </alternativeName>
</protein>
<sequence>MITTVDSYRLRHRLADSLRSGGYLQSRRWLEAFRTVPREAFVDRFIVSSPTGEQTLFDLTVDRPLALEAVYRDTNLLTQRDAGGTATSSSTTPSLMALMLERLDVREGHSVLEIGTGTGYNTALLCHVLGDHTVTSIDIDPGLVVRARDALDGLGQHPHLIIGDGTQGVVEYAPYDRLIATCGVARVPVSWLRQVVPGGVILVNLGYALARLTVDDEGRALGPFTDYAAFMRLRPHPAYRTPTGREIVEMTTEDGAQSAVRTDGFPDFLGARPLECLRALVHPDVHKVIRHDGGGEAHVLGDPATGSWARARFIGSSRAAVVHGGIRDLWDDYMRIARLWNEHGRPEPARYGLTITPDGTHTLWLDCPEQPVLVLD</sequence>
<dbReference type="PANTHER" id="PTHR11579">
    <property type="entry name" value="PROTEIN-L-ISOASPARTATE O-METHYLTRANSFERASE"/>
    <property type="match status" value="1"/>
</dbReference>
<evidence type="ECO:0000256" key="4">
    <source>
        <dbReference type="ARBA" id="ARBA00013346"/>
    </source>
</evidence>
<dbReference type="InterPro" id="IPR029063">
    <property type="entry name" value="SAM-dependent_MTases_sf"/>
</dbReference>
<keyword evidence="5" id="KW-0963">Cytoplasm</keyword>
<dbReference type="Proteomes" id="UP000185511">
    <property type="component" value="Chromosome"/>
</dbReference>
<reference evidence="13" key="1">
    <citation type="submission" date="2016-06" db="EMBL/GenBank/DDBJ databases">
        <title>Complete genome sequence of Actinoalloteichus fjordicus DSM 46855 (=ADI127-17), type strain of the new species Actinoalloteichus fjordicus.</title>
        <authorList>
            <person name="Ruckert C."/>
            <person name="Nouioui I."/>
            <person name="Willmese J."/>
            <person name="van Wezel G."/>
            <person name="Klenk H.-P."/>
            <person name="Kalinowski J."/>
            <person name="Zotchev S.B."/>
        </authorList>
    </citation>
    <scope>NUCLEOTIDE SEQUENCE [LARGE SCALE GENOMIC DNA]</scope>
    <source>
        <strain evidence="13">ADI127-7</strain>
    </source>
</reference>
<dbReference type="CDD" id="cd02440">
    <property type="entry name" value="AdoMet_MTases"/>
    <property type="match status" value="1"/>
</dbReference>
<keyword evidence="13" id="KW-1185">Reference proteome</keyword>
<comment type="subcellular location">
    <subcellularLocation>
        <location evidence="1">Cytoplasm</location>
    </subcellularLocation>
</comment>
<evidence type="ECO:0000256" key="1">
    <source>
        <dbReference type="ARBA" id="ARBA00004496"/>
    </source>
</evidence>
<evidence type="ECO:0000256" key="5">
    <source>
        <dbReference type="ARBA" id="ARBA00022490"/>
    </source>
</evidence>
<keyword evidence="8" id="KW-0949">S-adenosyl-L-methionine</keyword>
<dbReference type="GO" id="GO:0004719">
    <property type="term" value="F:protein-L-isoaspartate (D-aspartate) O-methyltransferase activity"/>
    <property type="evidence" value="ECO:0007669"/>
    <property type="project" value="UniProtKB-EC"/>
</dbReference>
<evidence type="ECO:0000256" key="3">
    <source>
        <dbReference type="ARBA" id="ARBA00011890"/>
    </source>
</evidence>
<dbReference type="GO" id="GO:0032259">
    <property type="term" value="P:methylation"/>
    <property type="evidence" value="ECO:0007669"/>
    <property type="project" value="UniProtKB-KW"/>
</dbReference>
<dbReference type="EC" id="2.1.1.77" evidence="3"/>
<keyword evidence="7" id="KW-0808">Transferase</keyword>
<organism evidence="12 13">
    <name type="scientific">Actinoalloteichus fjordicus</name>
    <dbReference type="NCBI Taxonomy" id="1612552"/>
    <lineage>
        <taxon>Bacteria</taxon>
        <taxon>Bacillati</taxon>
        <taxon>Actinomycetota</taxon>
        <taxon>Actinomycetes</taxon>
        <taxon>Pseudonocardiales</taxon>
        <taxon>Pseudonocardiaceae</taxon>
        <taxon>Actinoalloteichus</taxon>
    </lineage>
</organism>
<evidence type="ECO:0000313" key="13">
    <source>
        <dbReference type="Proteomes" id="UP000185511"/>
    </source>
</evidence>
<dbReference type="RefSeq" id="WP_075741356.1">
    <property type="nucleotide sequence ID" value="NZ_CP016076.1"/>
</dbReference>
<dbReference type="KEGG" id="acad:UA74_18220"/>
<gene>
    <name evidence="12" type="ORF">UA74_18220</name>
</gene>
<dbReference type="EMBL" id="CP016076">
    <property type="protein sequence ID" value="APU15672.1"/>
    <property type="molecule type" value="Genomic_DNA"/>
</dbReference>
<evidence type="ECO:0000256" key="7">
    <source>
        <dbReference type="ARBA" id="ARBA00022679"/>
    </source>
</evidence>
<proteinExistence type="inferred from homology"/>
<evidence type="ECO:0000256" key="8">
    <source>
        <dbReference type="ARBA" id="ARBA00022691"/>
    </source>
</evidence>
<accession>A0AAC9LDK1</accession>